<gene>
    <name evidence="2" type="ordered locus">Nham_0627</name>
</gene>
<dbReference type="Proteomes" id="UP000001953">
    <property type="component" value="Chromosome"/>
</dbReference>
<evidence type="ECO:0000313" key="2">
    <source>
        <dbReference type="EMBL" id="ABE61515.1"/>
    </source>
</evidence>
<keyword evidence="3" id="KW-1185">Reference proteome</keyword>
<dbReference type="AlphaFoldDB" id="Q1QQI2"/>
<proteinExistence type="predicted"/>
<dbReference type="HOGENOM" id="CLU_1904531_0_0_5"/>
<organism evidence="2 3">
    <name type="scientific">Nitrobacter hamburgensis (strain DSM 10229 / NCIMB 13809 / X14)</name>
    <dbReference type="NCBI Taxonomy" id="323097"/>
    <lineage>
        <taxon>Bacteria</taxon>
        <taxon>Pseudomonadati</taxon>
        <taxon>Pseudomonadota</taxon>
        <taxon>Alphaproteobacteria</taxon>
        <taxon>Hyphomicrobiales</taxon>
        <taxon>Nitrobacteraceae</taxon>
        <taxon>Nitrobacter</taxon>
    </lineage>
</organism>
<name>Q1QQI2_NITHX</name>
<feature type="compositionally biased region" description="Basic and acidic residues" evidence="1">
    <location>
        <begin position="1"/>
        <end position="11"/>
    </location>
</feature>
<evidence type="ECO:0000256" key="1">
    <source>
        <dbReference type="SAM" id="MobiDB-lite"/>
    </source>
</evidence>
<dbReference type="KEGG" id="nha:Nham_0627"/>
<accession>Q1QQI2</accession>
<dbReference type="EMBL" id="CP000319">
    <property type="protein sequence ID" value="ABE61515.1"/>
    <property type="molecule type" value="Genomic_DNA"/>
</dbReference>
<feature type="region of interest" description="Disordered" evidence="1">
    <location>
        <begin position="110"/>
        <end position="133"/>
    </location>
</feature>
<evidence type="ECO:0000313" key="3">
    <source>
        <dbReference type="Proteomes" id="UP000001953"/>
    </source>
</evidence>
<protein>
    <submittedName>
        <fullName evidence="2">Uncharacterized protein</fullName>
    </submittedName>
</protein>
<feature type="region of interest" description="Disordered" evidence="1">
    <location>
        <begin position="1"/>
        <end position="23"/>
    </location>
</feature>
<reference evidence="2 3" key="1">
    <citation type="submission" date="2006-03" db="EMBL/GenBank/DDBJ databases">
        <title>Complete sequence of chromosome of Nitrobacter hamburgensis X14.</title>
        <authorList>
            <consortium name="US DOE Joint Genome Institute"/>
            <person name="Copeland A."/>
            <person name="Lucas S."/>
            <person name="Lapidus A."/>
            <person name="Barry K."/>
            <person name="Detter J.C."/>
            <person name="Glavina del Rio T."/>
            <person name="Hammon N."/>
            <person name="Israni S."/>
            <person name="Dalin E."/>
            <person name="Tice H."/>
            <person name="Pitluck S."/>
            <person name="Chain P."/>
            <person name="Malfatti S."/>
            <person name="Shin M."/>
            <person name="Vergez L."/>
            <person name="Schmutz J."/>
            <person name="Larimer F."/>
            <person name="Land M."/>
            <person name="Hauser L."/>
            <person name="Kyrpides N."/>
            <person name="Ivanova N."/>
            <person name="Ward B."/>
            <person name="Arp D."/>
            <person name="Klotz M."/>
            <person name="Stein L."/>
            <person name="O'Mullan G."/>
            <person name="Starkenburg S."/>
            <person name="Sayavedra L."/>
            <person name="Poret-Peterson A.T."/>
            <person name="Gentry M.E."/>
            <person name="Bruce D."/>
            <person name="Richardson P."/>
        </authorList>
    </citation>
    <scope>NUCLEOTIDE SEQUENCE [LARGE SCALE GENOMIC DNA]</scope>
    <source>
        <strain evidence="3">DSM 10229 / NCIMB 13809 / X14</strain>
    </source>
</reference>
<feature type="compositionally biased region" description="Basic residues" evidence="1">
    <location>
        <begin position="12"/>
        <end position="22"/>
    </location>
</feature>
<sequence>MDRHDPCEANRKRGRGVPKRHIPTGAGLMMTIAGTGRIAAIAANTARDDGVAEKSGDAAPVSVIAPVERPPVWRSAPRHDALFVTQLIAMAQHSPQTRVLRRAAPQVAHAAYHSTSDRNLDSAQTGSRLRRVV</sequence>